<feature type="compositionally biased region" description="Pro residues" evidence="1">
    <location>
        <begin position="414"/>
        <end position="425"/>
    </location>
</feature>
<accession>A0A8K0XNC3</accession>
<sequence>MEDHPMSDDFPTSAGRDGRWIPSDSPGAGASQDNVIWKPSQGPCEELNNLMKQVAARPVIQQPPLFNPAQTVNAARLAPTTSTTSASTLTHRRSLPRSRSVASGMKKREHEGVQKLTVLIADVAHTVSENAKVKKRYLEKQKLRREDEGAVAGPSTKRVLAISRTLSDELMDSTNVDVRRAAARGKERSRSDSPAGTDPQKPWVFPMTNDSADSLLSGRSVEETRPCTPERQETRRAHSISMPPPPIPIPLPPEQRPPQRTGSRAGSTNDVSQPVAGPSSRRLDQPSYRPNTSNAGPTHPLPVSKPPPPPATTKTPVLLPQQHAAPLLRASQPAMPRPTPPPLGMRRAHTTGSTSGLVPKTLPTKQAAFKTPFARVPAGNAPPVTRQTSAPTAPNAVFSTTSRPAAVTRHHSHAPPPCSRTPSPGPADADSSFGDMPFDLADIDEAMSKYD</sequence>
<protein>
    <submittedName>
        <fullName evidence="2">Uncharacterized protein</fullName>
    </submittedName>
</protein>
<feature type="region of interest" description="Disordered" evidence="1">
    <location>
        <begin position="1"/>
        <end position="42"/>
    </location>
</feature>
<feature type="compositionally biased region" description="Pro residues" evidence="1">
    <location>
        <begin position="299"/>
        <end position="311"/>
    </location>
</feature>
<feature type="compositionally biased region" description="Polar residues" evidence="1">
    <location>
        <begin position="385"/>
        <end position="403"/>
    </location>
</feature>
<dbReference type="AlphaFoldDB" id="A0A8K0XNC3"/>
<proteinExistence type="predicted"/>
<dbReference type="OrthoDB" id="2803831at2759"/>
<gene>
    <name evidence="2" type="ORF">BXZ70DRAFT_320165</name>
</gene>
<keyword evidence="3" id="KW-1185">Reference proteome</keyword>
<feature type="compositionally biased region" description="Polar residues" evidence="1">
    <location>
        <begin position="261"/>
        <end position="272"/>
    </location>
</feature>
<feature type="compositionally biased region" description="Basic and acidic residues" evidence="1">
    <location>
        <begin position="220"/>
        <end position="236"/>
    </location>
</feature>
<comment type="caution">
    <text evidence="2">The sequence shown here is derived from an EMBL/GenBank/DDBJ whole genome shotgun (WGS) entry which is preliminary data.</text>
</comment>
<evidence type="ECO:0000256" key="1">
    <source>
        <dbReference type="SAM" id="MobiDB-lite"/>
    </source>
</evidence>
<feature type="compositionally biased region" description="Basic and acidic residues" evidence="1">
    <location>
        <begin position="180"/>
        <end position="191"/>
    </location>
</feature>
<evidence type="ECO:0000313" key="3">
    <source>
        <dbReference type="Proteomes" id="UP000813824"/>
    </source>
</evidence>
<reference evidence="2" key="1">
    <citation type="journal article" date="2021" name="New Phytol.">
        <title>Evolutionary innovations through gain and loss of genes in the ectomycorrhizal Boletales.</title>
        <authorList>
            <person name="Wu G."/>
            <person name="Miyauchi S."/>
            <person name="Morin E."/>
            <person name="Kuo A."/>
            <person name="Drula E."/>
            <person name="Varga T."/>
            <person name="Kohler A."/>
            <person name="Feng B."/>
            <person name="Cao Y."/>
            <person name="Lipzen A."/>
            <person name="Daum C."/>
            <person name="Hundley H."/>
            <person name="Pangilinan J."/>
            <person name="Johnson J."/>
            <person name="Barry K."/>
            <person name="LaButti K."/>
            <person name="Ng V."/>
            <person name="Ahrendt S."/>
            <person name="Min B."/>
            <person name="Choi I.G."/>
            <person name="Park H."/>
            <person name="Plett J.M."/>
            <person name="Magnuson J."/>
            <person name="Spatafora J.W."/>
            <person name="Nagy L.G."/>
            <person name="Henrissat B."/>
            <person name="Grigoriev I.V."/>
            <person name="Yang Z.L."/>
            <person name="Xu J."/>
            <person name="Martin F.M."/>
        </authorList>
    </citation>
    <scope>NUCLEOTIDE SEQUENCE</scope>
    <source>
        <strain evidence="2">KKN 215</strain>
    </source>
</reference>
<feature type="compositionally biased region" description="Low complexity" evidence="1">
    <location>
        <begin position="79"/>
        <end position="89"/>
    </location>
</feature>
<dbReference type="Proteomes" id="UP000813824">
    <property type="component" value="Unassembled WGS sequence"/>
</dbReference>
<organism evidence="2 3">
    <name type="scientific">Cristinia sonorae</name>
    <dbReference type="NCBI Taxonomy" id="1940300"/>
    <lineage>
        <taxon>Eukaryota</taxon>
        <taxon>Fungi</taxon>
        <taxon>Dikarya</taxon>
        <taxon>Basidiomycota</taxon>
        <taxon>Agaricomycotina</taxon>
        <taxon>Agaricomycetes</taxon>
        <taxon>Agaricomycetidae</taxon>
        <taxon>Agaricales</taxon>
        <taxon>Pleurotineae</taxon>
        <taxon>Stephanosporaceae</taxon>
        <taxon>Cristinia</taxon>
    </lineage>
</organism>
<feature type="region of interest" description="Disordered" evidence="1">
    <location>
        <begin position="180"/>
        <end position="451"/>
    </location>
</feature>
<evidence type="ECO:0000313" key="2">
    <source>
        <dbReference type="EMBL" id="KAH8096867.1"/>
    </source>
</evidence>
<name>A0A8K0XNC3_9AGAR</name>
<feature type="region of interest" description="Disordered" evidence="1">
    <location>
        <begin position="79"/>
        <end position="109"/>
    </location>
</feature>
<feature type="compositionally biased region" description="Pro residues" evidence="1">
    <location>
        <begin position="242"/>
        <end position="256"/>
    </location>
</feature>
<dbReference type="EMBL" id="JAEVFJ010000022">
    <property type="protein sequence ID" value="KAH8096867.1"/>
    <property type="molecule type" value="Genomic_DNA"/>
</dbReference>